<reference evidence="1 2" key="1">
    <citation type="journal article" date="2013" name="Genome Announc.">
        <title>Complete Genome Sequence of Burkholderia sp. Strain RPE64, Bacterial Symbiont of the Bean Bug Riptortus pedestris.</title>
        <authorList>
            <person name="Shibata T.F."/>
            <person name="Maeda T."/>
            <person name="Nikoh N."/>
            <person name="Yamaguchi K."/>
            <person name="Oshima K."/>
            <person name="Hattori M."/>
            <person name="Nishiyama T."/>
            <person name="Hasebe M."/>
            <person name="Fukatsu T."/>
            <person name="Kikuchi Y."/>
            <person name="Shigenobu S."/>
        </authorList>
    </citation>
    <scope>NUCLEOTIDE SEQUENCE [LARGE SCALE GENOMIC DNA]</scope>
</reference>
<dbReference type="Proteomes" id="UP000013966">
    <property type="component" value="Chromosome 2"/>
</dbReference>
<keyword evidence="2" id="KW-1185">Reference proteome</keyword>
<dbReference type="AlphaFoldDB" id="R4X1B8"/>
<organism evidence="1 2">
    <name type="scientific">Caballeronia insecticola</name>
    <dbReference type="NCBI Taxonomy" id="758793"/>
    <lineage>
        <taxon>Bacteria</taxon>
        <taxon>Pseudomonadati</taxon>
        <taxon>Pseudomonadota</taxon>
        <taxon>Betaproteobacteria</taxon>
        <taxon>Burkholderiales</taxon>
        <taxon>Burkholderiaceae</taxon>
        <taxon>Caballeronia</taxon>
    </lineage>
</organism>
<evidence type="ECO:0000313" key="1">
    <source>
        <dbReference type="EMBL" id="BAN24892.1"/>
    </source>
</evidence>
<protein>
    <submittedName>
        <fullName evidence="1">Uncharacterized protein</fullName>
    </submittedName>
</protein>
<sequence>MFHDRSLLKDLRPPMPALEKIMGANHACDNPLQFEWAVRQGEQ</sequence>
<name>R4X1B8_9BURK</name>
<reference evidence="1 2" key="2">
    <citation type="journal article" date="2018" name="Int. J. Syst. Evol. Microbiol.">
        <title>Burkholderia insecticola sp. nov., a gut symbiotic bacterium of the bean bug Riptortus pedestris.</title>
        <authorList>
            <person name="Takeshita K."/>
            <person name="Tamaki H."/>
            <person name="Ohbayashi T."/>
            <person name="Meng X.-Y."/>
            <person name="Sone T."/>
            <person name="Mitani Y."/>
            <person name="Peeters C."/>
            <person name="Kikuchi Y."/>
            <person name="Vandamme P."/>
        </authorList>
    </citation>
    <scope>NUCLEOTIDE SEQUENCE [LARGE SCALE GENOMIC DNA]</scope>
    <source>
        <strain evidence="1">RPE64</strain>
    </source>
</reference>
<proteinExistence type="predicted"/>
<accession>R4X1B8</accession>
<gene>
    <name evidence="1" type="ORF">BRPE64_BCDS02310</name>
</gene>
<dbReference type="HOGENOM" id="CLU_3230732_0_0_4"/>
<dbReference type="PATRIC" id="fig|758793.3.peg.3141"/>
<evidence type="ECO:0000313" key="2">
    <source>
        <dbReference type="Proteomes" id="UP000013966"/>
    </source>
</evidence>
<dbReference type="KEGG" id="buo:BRPE64_BCDS02310"/>
<dbReference type="EMBL" id="AP013059">
    <property type="protein sequence ID" value="BAN24892.1"/>
    <property type="molecule type" value="Genomic_DNA"/>
</dbReference>